<evidence type="ECO:0000313" key="2">
    <source>
        <dbReference type="EMBL" id="MQM07964.1"/>
    </source>
</evidence>
<dbReference type="EMBL" id="NMUH01004001">
    <property type="protein sequence ID" value="MQM07964.1"/>
    <property type="molecule type" value="Genomic_DNA"/>
</dbReference>
<name>A0A843WVL3_COLES</name>
<dbReference type="AlphaFoldDB" id="A0A843WVL3"/>
<feature type="compositionally biased region" description="Low complexity" evidence="1">
    <location>
        <begin position="184"/>
        <end position="193"/>
    </location>
</feature>
<evidence type="ECO:0000256" key="1">
    <source>
        <dbReference type="SAM" id="MobiDB-lite"/>
    </source>
</evidence>
<keyword evidence="3" id="KW-1185">Reference proteome</keyword>
<reference evidence="2" key="1">
    <citation type="submission" date="2017-07" db="EMBL/GenBank/DDBJ databases">
        <title>Taro Niue Genome Assembly and Annotation.</title>
        <authorList>
            <person name="Atibalentja N."/>
            <person name="Keating K."/>
            <person name="Fields C.J."/>
        </authorList>
    </citation>
    <scope>NUCLEOTIDE SEQUENCE</scope>
    <source>
        <strain evidence="2">Niue_2</strain>
        <tissue evidence="2">Leaf</tissue>
    </source>
</reference>
<gene>
    <name evidence="2" type="ORF">Taro_040807</name>
</gene>
<feature type="region of interest" description="Disordered" evidence="1">
    <location>
        <begin position="158"/>
        <end position="193"/>
    </location>
</feature>
<protein>
    <submittedName>
        <fullName evidence="2">Uncharacterized protein</fullName>
    </submittedName>
</protein>
<comment type="caution">
    <text evidence="2">The sequence shown here is derived from an EMBL/GenBank/DDBJ whole genome shotgun (WGS) entry which is preliminary data.</text>
</comment>
<organism evidence="2 3">
    <name type="scientific">Colocasia esculenta</name>
    <name type="common">Wild taro</name>
    <name type="synonym">Arum esculentum</name>
    <dbReference type="NCBI Taxonomy" id="4460"/>
    <lineage>
        <taxon>Eukaryota</taxon>
        <taxon>Viridiplantae</taxon>
        <taxon>Streptophyta</taxon>
        <taxon>Embryophyta</taxon>
        <taxon>Tracheophyta</taxon>
        <taxon>Spermatophyta</taxon>
        <taxon>Magnoliopsida</taxon>
        <taxon>Liliopsida</taxon>
        <taxon>Araceae</taxon>
        <taxon>Aroideae</taxon>
        <taxon>Colocasieae</taxon>
        <taxon>Colocasia</taxon>
    </lineage>
</organism>
<accession>A0A843WVL3</accession>
<proteinExistence type="predicted"/>
<sequence length="324" mass="35085">MKRLSREGEEEIYTASYSSLLPLFFYCSQKRDPPRVPWEPGRSLPTRGLCAAVRPVAVSTPTGRDSTTPSVVAPPAGRPVPCPGRADPVTGAAGWCPVTTPVCPARARSLSAACCSRACCLLISACSTSCCFRSSAISFSAGPCAVSFSACNNNTTKKNVETHPQKRKRGGGAMDESSELRNEPSPGGWPWSSPCRPGRRRRYWPPSPWQKPRRSCLPASSFVSLPFPFACCWSSSSSSPPPLLCWGYFSNGAPCALVFLWEMRGAAGRRHVRGDRRDSCAVQLPRGGESSLSSLLTWRVEKGLGMQQKAIKNPRFEGAYNCSL</sequence>
<dbReference type="Proteomes" id="UP000652761">
    <property type="component" value="Unassembled WGS sequence"/>
</dbReference>
<evidence type="ECO:0000313" key="3">
    <source>
        <dbReference type="Proteomes" id="UP000652761"/>
    </source>
</evidence>